<dbReference type="AlphaFoldDB" id="A0A545VS35"/>
<protein>
    <submittedName>
        <fullName evidence="2">Uncharacterized protein</fullName>
    </submittedName>
</protein>
<gene>
    <name evidence="2" type="ORF">IF1G_07464</name>
</gene>
<dbReference type="Proteomes" id="UP000315783">
    <property type="component" value="Unassembled WGS sequence"/>
</dbReference>
<reference evidence="2 3" key="1">
    <citation type="journal article" date="2019" name="Appl. Microbiol. Biotechnol.">
        <title>Genome sequence of Isaria javanica and comparative genome analysis insights into family S53 peptidase evolution in fungal entomopathogens.</title>
        <authorList>
            <person name="Lin R."/>
            <person name="Zhang X."/>
            <person name="Xin B."/>
            <person name="Zou M."/>
            <person name="Gao Y."/>
            <person name="Qin F."/>
            <person name="Hu Q."/>
            <person name="Xie B."/>
            <person name="Cheng X."/>
        </authorList>
    </citation>
    <scope>NUCLEOTIDE SEQUENCE [LARGE SCALE GENOMIC DNA]</scope>
    <source>
        <strain evidence="2 3">IJ1G</strain>
    </source>
</reference>
<proteinExistence type="predicted"/>
<accession>A0A545VS35</accession>
<keyword evidence="3" id="KW-1185">Reference proteome</keyword>
<evidence type="ECO:0000313" key="2">
    <source>
        <dbReference type="EMBL" id="TQV93732.1"/>
    </source>
</evidence>
<comment type="caution">
    <text evidence="2">The sequence shown here is derived from an EMBL/GenBank/DDBJ whole genome shotgun (WGS) entry which is preliminary data.</text>
</comment>
<dbReference type="EMBL" id="SPUK01000011">
    <property type="protein sequence ID" value="TQV93732.1"/>
    <property type="molecule type" value="Genomic_DNA"/>
</dbReference>
<organism evidence="2 3">
    <name type="scientific">Cordyceps javanica</name>
    <dbReference type="NCBI Taxonomy" id="43265"/>
    <lineage>
        <taxon>Eukaryota</taxon>
        <taxon>Fungi</taxon>
        <taxon>Dikarya</taxon>
        <taxon>Ascomycota</taxon>
        <taxon>Pezizomycotina</taxon>
        <taxon>Sordariomycetes</taxon>
        <taxon>Hypocreomycetidae</taxon>
        <taxon>Hypocreales</taxon>
        <taxon>Cordycipitaceae</taxon>
        <taxon>Cordyceps</taxon>
    </lineage>
</organism>
<feature type="chain" id="PRO_5022026128" evidence="1">
    <location>
        <begin position="17"/>
        <end position="163"/>
    </location>
</feature>
<name>A0A545VS35_9HYPO</name>
<feature type="signal peptide" evidence="1">
    <location>
        <begin position="1"/>
        <end position="16"/>
    </location>
</feature>
<sequence>MHSLFLLLGAAVAVDAAVAGSDLFAENIEKVLLTGNKGFCADGCVLDDVFYSKTGGACLPEDAIVLTDDQYGNAEPSTSSGVAFDCKGWHPDERWRKPRPDEWPTRCEVRSYADPEDIECPFRGLINSETVWRGEIERKRQQFVLGRHRTTQQSEPTRKGRAF</sequence>
<keyword evidence="1" id="KW-0732">Signal</keyword>
<evidence type="ECO:0000313" key="3">
    <source>
        <dbReference type="Proteomes" id="UP000315783"/>
    </source>
</evidence>
<evidence type="ECO:0000256" key="1">
    <source>
        <dbReference type="SAM" id="SignalP"/>
    </source>
</evidence>